<dbReference type="EMBL" id="JARIHO010000025">
    <property type="protein sequence ID" value="KAJ7342411.1"/>
    <property type="molecule type" value="Genomic_DNA"/>
</dbReference>
<evidence type="ECO:0000313" key="3">
    <source>
        <dbReference type="Proteomes" id="UP001218218"/>
    </source>
</evidence>
<reference evidence="2" key="1">
    <citation type="submission" date="2023-03" db="EMBL/GenBank/DDBJ databases">
        <title>Massive genome expansion in bonnet fungi (Mycena s.s.) driven by repeated elements and novel gene families across ecological guilds.</title>
        <authorList>
            <consortium name="Lawrence Berkeley National Laboratory"/>
            <person name="Harder C.B."/>
            <person name="Miyauchi S."/>
            <person name="Viragh M."/>
            <person name="Kuo A."/>
            <person name="Thoen E."/>
            <person name="Andreopoulos B."/>
            <person name="Lu D."/>
            <person name="Skrede I."/>
            <person name="Drula E."/>
            <person name="Henrissat B."/>
            <person name="Morin E."/>
            <person name="Kohler A."/>
            <person name="Barry K."/>
            <person name="LaButti K."/>
            <person name="Morin E."/>
            <person name="Salamov A."/>
            <person name="Lipzen A."/>
            <person name="Mereny Z."/>
            <person name="Hegedus B."/>
            <person name="Baldrian P."/>
            <person name="Stursova M."/>
            <person name="Weitz H."/>
            <person name="Taylor A."/>
            <person name="Grigoriev I.V."/>
            <person name="Nagy L.G."/>
            <person name="Martin F."/>
            <person name="Kauserud H."/>
        </authorList>
    </citation>
    <scope>NUCLEOTIDE SEQUENCE</scope>
    <source>
        <strain evidence="2">CBHHK002</strain>
    </source>
</reference>
<name>A0AAD7EN07_9AGAR</name>
<keyword evidence="3" id="KW-1185">Reference proteome</keyword>
<dbReference type="Proteomes" id="UP001218218">
    <property type="component" value="Unassembled WGS sequence"/>
</dbReference>
<evidence type="ECO:0000313" key="2">
    <source>
        <dbReference type="EMBL" id="KAJ7342411.1"/>
    </source>
</evidence>
<feature type="transmembrane region" description="Helical" evidence="1">
    <location>
        <begin position="104"/>
        <end position="126"/>
    </location>
</feature>
<sequence length="588" mass="65434">MGGSLSATYASSWQLECAARFNCTSDGLVTILGQATSCPANSTIQSTPEIWGITYEACQANCGMDMLIQKVEFSTAAIPLTTWLLPWIALMAQLPFEADGWMDLLSACLCIGSPALATYSLALTTFNRGYIATKFHRLKEMVEKDTQRRYHYMVERINAAAFILQECQQCPMRANQRTGELAELLVLNDPDRQNFWKIAAKDLKNTRRGFTYSFLAQVILAFLTYLISFIAAVHDSLGSPDVGLQFASSTVWSWMFPIVFGYIRVGSQYKAGAIKEALVDNVIIPQRDDSRNEAEVEVVYQKGLPDDREPNAQETSTLLPPADAVHLDRVRPPPTWWSIDVRGDERREGPIFNYARILTWFAFADYLGRGFDTSIEQFRGQANIPVTTPEAAERCGFQQREDLVAFMPWSDIPPAAIHHICYAALLSLFVQWGTTGAAIFVAYYTPFVGIGCRSGSYLIYGIAATTSWLLLVFSNFISHALMQRLEQKPERNVGILGAVAVITRLLGKALAIANAGWLIASSVLEDIGTFQTCWCQTDAFQYHTSGWTPVFKGAADLRNVASDVWIGGFMWSIVVCFVTIVIFAYGRH</sequence>
<gene>
    <name evidence="2" type="ORF">DFH08DRAFT_782825</name>
</gene>
<keyword evidence="1" id="KW-1133">Transmembrane helix</keyword>
<feature type="transmembrane region" description="Helical" evidence="1">
    <location>
        <begin position="73"/>
        <end position="92"/>
    </location>
</feature>
<accession>A0AAD7EN07</accession>
<feature type="transmembrane region" description="Helical" evidence="1">
    <location>
        <begin position="210"/>
        <end position="232"/>
    </location>
</feature>
<dbReference type="AlphaFoldDB" id="A0AAD7EN07"/>
<keyword evidence="1" id="KW-0472">Membrane</keyword>
<feature type="transmembrane region" description="Helical" evidence="1">
    <location>
        <begin position="493"/>
        <end position="520"/>
    </location>
</feature>
<feature type="transmembrane region" description="Helical" evidence="1">
    <location>
        <begin position="420"/>
        <end position="445"/>
    </location>
</feature>
<feature type="transmembrane region" description="Helical" evidence="1">
    <location>
        <begin position="457"/>
        <end position="481"/>
    </location>
</feature>
<feature type="transmembrane region" description="Helical" evidence="1">
    <location>
        <begin position="244"/>
        <end position="265"/>
    </location>
</feature>
<keyword evidence="1" id="KW-0812">Transmembrane</keyword>
<feature type="transmembrane region" description="Helical" evidence="1">
    <location>
        <begin position="564"/>
        <end position="585"/>
    </location>
</feature>
<proteinExistence type="predicted"/>
<organism evidence="2 3">
    <name type="scientific">Mycena albidolilacea</name>
    <dbReference type="NCBI Taxonomy" id="1033008"/>
    <lineage>
        <taxon>Eukaryota</taxon>
        <taxon>Fungi</taxon>
        <taxon>Dikarya</taxon>
        <taxon>Basidiomycota</taxon>
        <taxon>Agaricomycotina</taxon>
        <taxon>Agaricomycetes</taxon>
        <taxon>Agaricomycetidae</taxon>
        <taxon>Agaricales</taxon>
        <taxon>Marasmiineae</taxon>
        <taxon>Mycenaceae</taxon>
        <taxon>Mycena</taxon>
    </lineage>
</organism>
<comment type="caution">
    <text evidence="2">The sequence shown here is derived from an EMBL/GenBank/DDBJ whole genome shotgun (WGS) entry which is preliminary data.</text>
</comment>
<protein>
    <submittedName>
        <fullName evidence="2">Uncharacterized protein</fullName>
    </submittedName>
</protein>
<evidence type="ECO:0000256" key="1">
    <source>
        <dbReference type="SAM" id="Phobius"/>
    </source>
</evidence>